<evidence type="ECO:0000256" key="10">
    <source>
        <dbReference type="ARBA" id="ARBA00023303"/>
    </source>
</evidence>
<name>A0AAN8WJX4_HALRR</name>
<keyword evidence="7 11" id="KW-1133">Transmembrane helix</keyword>
<accession>A0AAN8WJX4</accession>
<feature type="transmembrane region" description="Helical" evidence="11">
    <location>
        <begin position="38"/>
        <end position="63"/>
    </location>
</feature>
<comment type="similarity">
    <text evidence="2">Belongs to the otopetrin family.</text>
</comment>
<evidence type="ECO:0000256" key="1">
    <source>
        <dbReference type="ARBA" id="ARBA00004651"/>
    </source>
</evidence>
<evidence type="ECO:0000313" key="12">
    <source>
        <dbReference type="EMBL" id="KAK7067396.1"/>
    </source>
</evidence>
<dbReference type="PANTHER" id="PTHR21522">
    <property type="entry name" value="PROTON CHANNEL OTOP"/>
    <property type="match status" value="1"/>
</dbReference>
<feature type="transmembrane region" description="Helical" evidence="11">
    <location>
        <begin position="69"/>
        <end position="89"/>
    </location>
</feature>
<evidence type="ECO:0000256" key="3">
    <source>
        <dbReference type="ARBA" id="ARBA00022448"/>
    </source>
</evidence>
<dbReference type="Proteomes" id="UP001381693">
    <property type="component" value="Unassembled WGS sequence"/>
</dbReference>
<evidence type="ECO:0000313" key="13">
    <source>
        <dbReference type="Proteomes" id="UP001381693"/>
    </source>
</evidence>
<gene>
    <name evidence="12" type="ORF">SK128_019107</name>
</gene>
<evidence type="ECO:0000256" key="11">
    <source>
        <dbReference type="SAM" id="Phobius"/>
    </source>
</evidence>
<feature type="transmembrane region" description="Helical" evidence="11">
    <location>
        <begin position="110"/>
        <end position="128"/>
    </location>
</feature>
<keyword evidence="6" id="KW-0375">Hydrogen ion transport</keyword>
<protein>
    <submittedName>
        <fullName evidence="12">Uncharacterized protein</fullName>
    </submittedName>
</protein>
<feature type="non-terminal residue" evidence="12">
    <location>
        <position position="139"/>
    </location>
</feature>
<evidence type="ECO:0000256" key="6">
    <source>
        <dbReference type="ARBA" id="ARBA00022781"/>
    </source>
</evidence>
<organism evidence="12 13">
    <name type="scientific">Halocaridina rubra</name>
    <name type="common">Hawaiian red shrimp</name>
    <dbReference type="NCBI Taxonomy" id="373956"/>
    <lineage>
        <taxon>Eukaryota</taxon>
        <taxon>Metazoa</taxon>
        <taxon>Ecdysozoa</taxon>
        <taxon>Arthropoda</taxon>
        <taxon>Crustacea</taxon>
        <taxon>Multicrustacea</taxon>
        <taxon>Malacostraca</taxon>
        <taxon>Eumalacostraca</taxon>
        <taxon>Eucarida</taxon>
        <taxon>Decapoda</taxon>
        <taxon>Pleocyemata</taxon>
        <taxon>Caridea</taxon>
        <taxon>Atyoidea</taxon>
        <taxon>Atyidae</taxon>
        <taxon>Halocaridina</taxon>
    </lineage>
</organism>
<comment type="caution">
    <text evidence="12">The sequence shown here is derived from an EMBL/GenBank/DDBJ whole genome shotgun (WGS) entry which is preliminary data.</text>
</comment>
<keyword evidence="5 11" id="KW-0812">Transmembrane</keyword>
<dbReference type="PANTHER" id="PTHR21522:SF62">
    <property type="entry name" value="OTOPETRIN-LIKE A, ISOFORM C"/>
    <property type="match status" value="1"/>
</dbReference>
<keyword evidence="3" id="KW-0813">Transport</keyword>
<evidence type="ECO:0000256" key="9">
    <source>
        <dbReference type="ARBA" id="ARBA00023136"/>
    </source>
</evidence>
<dbReference type="GO" id="GO:0005886">
    <property type="term" value="C:plasma membrane"/>
    <property type="evidence" value="ECO:0007669"/>
    <property type="project" value="UniProtKB-SubCell"/>
</dbReference>
<proteinExistence type="inferred from homology"/>
<sequence>MFMYLLKTRHCIVTHYFISNRVRQLKFHGEREEELDDILLMVSAFGLFAYAVFSTVAGSLSAYTKEPNLLVMVTGILSVLQVIIQMVFIKDTQRRQVSLPEHERTKPGRQVVTFLLICNLTMWVIYTFETQKVEANPVQ</sequence>
<evidence type="ECO:0000256" key="8">
    <source>
        <dbReference type="ARBA" id="ARBA00023065"/>
    </source>
</evidence>
<dbReference type="Pfam" id="PF03189">
    <property type="entry name" value="Otopetrin"/>
    <property type="match status" value="1"/>
</dbReference>
<evidence type="ECO:0000256" key="7">
    <source>
        <dbReference type="ARBA" id="ARBA00022989"/>
    </source>
</evidence>
<dbReference type="EMBL" id="JAXCGZ010018537">
    <property type="protein sequence ID" value="KAK7067396.1"/>
    <property type="molecule type" value="Genomic_DNA"/>
</dbReference>
<dbReference type="InterPro" id="IPR004878">
    <property type="entry name" value="Otopetrin"/>
</dbReference>
<keyword evidence="13" id="KW-1185">Reference proteome</keyword>
<keyword evidence="8" id="KW-0406">Ion transport</keyword>
<reference evidence="12 13" key="1">
    <citation type="submission" date="2023-11" db="EMBL/GenBank/DDBJ databases">
        <title>Halocaridina rubra genome assembly.</title>
        <authorList>
            <person name="Smith C."/>
        </authorList>
    </citation>
    <scope>NUCLEOTIDE SEQUENCE [LARGE SCALE GENOMIC DNA]</scope>
    <source>
        <strain evidence="12">EP-1</strain>
        <tissue evidence="12">Whole</tissue>
    </source>
</reference>
<evidence type="ECO:0000256" key="5">
    <source>
        <dbReference type="ARBA" id="ARBA00022692"/>
    </source>
</evidence>
<evidence type="ECO:0000256" key="4">
    <source>
        <dbReference type="ARBA" id="ARBA00022475"/>
    </source>
</evidence>
<keyword evidence="10" id="KW-0407">Ion channel</keyword>
<comment type="subcellular location">
    <subcellularLocation>
        <location evidence="1">Cell membrane</location>
        <topology evidence="1">Multi-pass membrane protein</topology>
    </subcellularLocation>
</comment>
<dbReference type="AlphaFoldDB" id="A0AAN8WJX4"/>
<keyword evidence="9 11" id="KW-0472">Membrane</keyword>
<keyword evidence="4" id="KW-1003">Cell membrane</keyword>
<dbReference type="GO" id="GO:0015252">
    <property type="term" value="F:proton channel activity"/>
    <property type="evidence" value="ECO:0007669"/>
    <property type="project" value="InterPro"/>
</dbReference>
<evidence type="ECO:0000256" key="2">
    <source>
        <dbReference type="ARBA" id="ARBA00006513"/>
    </source>
</evidence>